<dbReference type="InterPro" id="IPR035901">
    <property type="entry name" value="GIY-YIG_endonuc_sf"/>
</dbReference>
<gene>
    <name evidence="3" type="ORF">UY72_C0034G0008</name>
</gene>
<evidence type="ECO:0000313" key="4">
    <source>
        <dbReference type="Proteomes" id="UP000034846"/>
    </source>
</evidence>
<accession>A0A0G1XFR4</accession>
<reference evidence="3 4" key="1">
    <citation type="journal article" date="2015" name="Nature">
        <title>rRNA introns, odd ribosomes, and small enigmatic genomes across a large radiation of phyla.</title>
        <authorList>
            <person name="Brown C.T."/>
            <person name="Hug L.A."/>
            <person name="Thomas B.C."/>
            <person name="Sharon I."/>
            <person name="Castelle C.J."/>
            <person name="Singh A."/>
            <person name="Wilkins M.J."/>
            <person name="Williams K.H."/>
            <person name="Banfield J.F."/>
        </authorList>
    </citation>
    <scope>NUCLEOTIDE SEQUENCE [LARGE SCALE GENOMIC DNA]</scope>
</reference>
<dbReference type="SUPFAM" id="SSF82771">
    <property type="entry name" value="GIY-YIG endonuclease"/>
    <property type="match status" value="1"/>
</dbReference>
<feature type="domain" description="GIY-YIG" evidence="2">
    <location>
        <begin position="15"/>
        <end position="91"/>
    </location>
</feature>
<dbReference type="Pfam" id="PF01541">
    <property type="entry name" value="GIY-YIG"/>
    <property type="match status" value="1"/>
</dbReference>
<dbReference type="Gene3D" id="3.40.1440.10">
    <property type="entry name" value="GIY-YIG endonuclease"/>
    <property type="match status" value="1"/>
</dbReference>
<name>A0A0G1XFR4_9BACT</name>
<comment type="caution">
    <text evidence="3">The sequence shown here is derived from an EMBL/GenBank/DDBJ whole genome shotgun (WGS) entry which is preliminary data.</text>
</comment>
<dbReference type="PROSITE" id="PS50164">
    <property type="entry name" value="GIY_YIG"/>
    <property type="match status" value="1"/>
</dbReference>
<dbReference type="Proteomes" id="UP000034846">
    <property type="component" value="Unassembled WGS sequence"/>
</dbReference>
<dbReference type="AlphaFoldDB" id="A0A0G1XFR4"/>
<comment type="similarity">
    <text evidence="1">Belongs to the UPF0213 family.</text>
</comment>
<dbReference type="EMBL" id="LCRD01000034">
    <property type="protein sequence ID" value="KKW29755.1"/>
    <property type="molecule type" value="Genomic_DNA"/>
</dbReference>
<dbReference type="PANTHER" id="PTHR34477:SF5">
    <property type="entry name" value="BSL5627 PROTEIN"/>
    <property type="match status" value="1"/>
</dbReference>
<dbReference type="InterPro" id="IPR050190">
    <property type="entry name" value="UPF0213_domain"/>
</dbReference>
<dbReference type="SMART" id="SM00465">
    <property type="entry name" value="GIYc"/>
    <property type="match status" value="1"/>
</dbReference>
<dbReference type="CDD" id="cd10448">
    <property type="entry name" value="GIY-YIG_unchar_3"/>
    <property type="match status" value="1"/>
</dbReference>
<dbReference type="PANTHER" id="PTHR34477">
    <property type="entry name" value="UPF0213 PROTEIN YHBQ"/>
    <property type="match status" value="1"/>
</dbReference>
<proteinExistence type="inferred from homology"/>
<sequence>MITFLRMVYDYEMNDQYCVYIMSNPNRTVLYIGMTSDIAARILSHKQKLVEGFTKDYNCVDCVYFEFCGSRDQALFREKQLKGWRRQKKEDLIGRFNPSLNDLSDKFLDAQAGLR</sequence>
<evidence type="ECO:0000259" key="2">
    <source>
        <dbReference type="PROSITE" id="PS50164"/>
    </source>
</evidence>
<protein>
    <submittedName>
        <fullName evidence="3">Excinuclease ABC C subunit domain protein</fullName>
    </submittedName>
</protein>
<dbReference type="InterPro" id="IPR000305">
    <property type="entry name" value="GIY-YIG_endonuc"/>
</dbReference>
<evidence type="ECO:0000256" key="1">
    <source>
        <dbReference type="ARBA" id="ARBA00007435"/>
    </source>
</evidence>
<organism evidence="3 4">
    <name type="scientific">Candidatus Uhrbacteria bacterium GW2011_GWD2_52_7</name>
    <dbReference type="NCBI Taxonomy" id="1618989"/>
    <lineage>
        <taxon>Bacteria</taxon>
        <taxon>Candidatus Uhriibacteriota</taxon>
    </lineage>
</organism>
<evidence type="ECO:0000313" key="3">
    <source>
        <dbReference type="EMBL" id="KKW29755.1"/>
    </source>
</evidence>